<accession>A0A0C3NET6</accession>
<sequence>MSLVCHSCPVEGASEAFFNGHSARFVSSPHTERFSFFCSVLLFSTHGIGLSLVRLHVSRCGGVLVSTVTC</sequence>
<dbReference type="EMBL" id="KN832107">
    <property type="protein sequence ID" value="KIN94255.1"/>
    <property type="molecule type" value="Genomic_DNA"/>
</dbReference>
<gene>
    <name evidence="1" type="ORF">M404DRAFT_1008501</name>
</gene>
<evidence type="ECO:0000313" key="1">
    <source>
        <dbReference type="EMBL" id="KIN94255.1"/>
    </source>
</evidence>
<proteinExistence type="predicted"/>
<keyword evidence="2" id="KW-1185">Reference proteome</keyword>
<name>A0A0C3NET6_PISTI</name>
<dbReference type="HOGENOM" id="CLU_2758802_0_0_1"/>
<dbReference type="AlphaFoldDB" id="A0A0C3NET6"/>
<reference evidence="1 2" key="1">
    <citation type="submission" date="2014-04" db="EMBL/GenBank/DDBJ databases">
        <authorList>
            <consortium name="DOE Joint Genome Institute"/>
            <person name="Kuo A."/>
            <person name="Kohler A."/>
            <person name="Costa M.D."/>
            <person name="Nagy L.G."/>
            <person name="Floudas D."/>
            <person name="Copeland A."/>
            <person name="Barry K.W."/>
            <person name="Cichocki N."/>
            <person name="Veneault-Fourrey C."/>
            <person name="LaButti K."/>
            <person name="Lindquist E.A."/>
            <person name="Lipzen A."/>
            <person name="Lundell T."/>
            <person name="Morin E."/>
            <person name="Murat C."/>
            <person name="Sun H."/>
            <person name="Tunlid A."/>
            <person name="Henrissat B."/>
            <person name="Grigoriev I.V."/>
            <person name="Hibbett D.S."/>
            <person name="Martin F."/>
            <person name="Nordberg H.P."/>
            <person name="Cantor M.N."/>
            <person name="Hua S.X."/>
        </authorList>
    </citation>
    <scope>NUCLEOTIDE SEQUENCE [LARGE SCALE GENOMIC DNA]</scope>
    <source>
        <strain evidence="1 2">Marx 270</strain>
    </source>
</reference>
<protein>
    <submittedName>
        <fullName evidence="1">Uncharacterized protein</fullName>
    </submittedName>
</protein>
<dbReference type="InParanoid" id="A0A0C3NET6"/>
<dbReference type="Proteomes" id="UP000054217">
    <property type="component" value="Unassembled WGS sequence"/>
</dbReference>
<reference evidence="2" key="2">
    <citation type="submission" date="2015-01" db="EMBL/GenBank/DDBJ databases">
        <title>Evolutionary Origins and Diversification of the Mycorrhizal Mutualists.</title>
        <authorList>
            <consortium name="DOE Joint Genome Institute"/>
            <consortium name="Mycorrhizal Genomics Consortium"/>
            <person name="Kohler A."/>
            <person name="Kuo A."/>
            <person name="Nagy L.G."/>
            <person name="Floudas D."/>
            <person name="Copeland A."/>
            <person name="Barry K.W."/>
            <person name="Cichocki N."/>
            <person name="Veneault-Fourrey C."/>
            <person name="LaButti K."/>
            <person name="Lindquist E.A."/>
            <person name="Lipzen A."/>
            <person name="Lundell T."/>
            <person name="Morin E."/>
            <person name="Murat C."/>
            <person name="Riley R."/>
            <person name="Ohm R."/>
            <person name="Sun H."/>
            <person name="Tunlid A."/>
            <person name="Henrissat B."/>
            <person name="Grigoriev I.V."/>
            <person name="Hibbett D.S."/>
            <person name="Martin F."/>
        </authorList>
    </citation>
    <scope>NUCLEOTIDE SEQUENCE [LARGE SCALE GENOMIC DNA]</scope>
    <source>
        <strain evidence="2">Marx 270</strain>
    </source>
</reference>
<evidence type="ECO:0000313" key="2">
    <source>
        <dbReference type="Proteomes" id="UP000054217"/>
    </source>
</evidence>
<organism evidence="1 2">
    <name type="scientific">Pisolithus tinctorius Marx 270</name>
    <dbReference type="NCBI Taxonomy" id="870435"/>
    <lineage>
        <taxon>Eukaryota</taxon>
        <taxon>Fungi</taxon>
        <taxon>Dikarya</taxon>
        <taxon>Basidiomycota</taxon>
        <taxon>Agaricomycotina</taxon>
        <taxon>Agaricomycetes</taxon>
        <taxon>Agaricomycetidae</taxon>
        <taxon>Boletales</taxon>
        <taxon>Sclerodermatineae</taxon>
        <taxon>Pisolithaceae</taxon>
        <taxon>Pisolithus</taxon>
    </lineage>
</organism>